<evidence type="ECO:0000256" key="17">
    <source>
        <dbReference type="ARBA" id="ARBA00036239"/>
    </source>
</evidence>
<evidence type="ECO:0000256" key="10">
    <source>
        <dbReference type="ARBA" id="ARBA00023053"/>
    </source>
</evidence>
<proteinExistence type="inferred from homology"/>
<dbReference type="InterPro" id="IPR013621">
    <property type="entry name" value="Ion_trans_N"/>
</dbReference>
<keyword evidence="5" id="KW-1003">Cell membrane</keyword>
<dbReference type="WBParaSite" id="EgrG_000169800">
    <property type="protein sequence ID" value="EgrG_000169800"/>
    <property type="gene ID" value="EgrG_000169800"/>
</dbReference>
<evidence type="ECO:0000259" key="19">
    <source>
        <dbReference type="PROSITE" id="PS50042"/>
    </source>
</evidence>
<dbReference type="Pfam" id="PF00027">
    <property type="entry name" value="cNMP_binding"/>
    <property type="match status" value="1"/>
</dbReference>
<reference evidence="20 21" key="1">
    <citation type="journal article" date="2013" name="Nature">
        <title>The genomes of four tapeworm species reveal adaptations to parasitism.</title>
        <authorList>
            <person name="Tsai I.J."/>
            <person name="Zarowiecki M."/>
            <person name="Holroyd N."/>
            <person name="Garciarrubio A."/>
            <person name="Sanchez-Flores A."/>
            <person name="Brooks K.L."/>
            <person name="Tracey A."/>
            <person name="Bobes R.J."/>
            <person name="Fragoso G."/>
            <person name="Sciutto E."/>
            <person name="Aslett M."/>
            <person name="Beasley H."/>
            <person name="Bennett H.M."/>
            <person name="Cai J."/>
            <person name="Camicia F."/>
            <person name="Clark R."/>
            <person name="Cucher M."/>
            <person name="De Silva N."/>
            <person name="Day T.A."/>
            <person name="Deplazes P."/>
            <person name="Estrada K."/>
            <person name="Fernandez C."/>
            <person name="Holland P.W."/>
            <person name="Hou J."/>
            <person name="Hu S."/>
            <person name="Huckvale T."/>
            <person name="Hung S.S."/>
            <person name="Kamenetzky L."/>
            <person name="Keane J.A."/>
            <person name="Kiss F."/>
            <person name="Koziol U."/>
            <person name="Lambert O."/>
            <person name="Liu K."/>
            <person name="Luo X."/>
            <person name="Luo Y."/>
            <person name="Macchiaroli N."/>
            <person name="Nichol S."/>
            <person name="Paps J."/>
            <person name="Parkinson J."/>
            <person name="Pouchkina-Stantcheva N."/>
            <person name="Riddiford N."/>
            <person name="Rosenzvit M."/>
            <person name="Salinas G."/>
            <person name="Wasmuth J.D."/>
            <person name="Zamanian M."/>
            <person name="Zheng Y."/>
            <person name="Cai X."/>
            <person name="Soberon X."/>
            <person name="Olson P.D."/>
            <person name="Laclette J.P."/>
            <person name="Brehm K."/>
            <person name="Berriman M."/>
            <person name="Garciarrubio A."/>
            <person name="Bobes R.J."/>
            <person name="Fragoso G."/>
            <person name="Sanchez-Flores A."/>
            <person name="Estrada K."/>
            <person name="Cevallos M.A."/>
            <person name="Morett E."/>
            <person name="Gonzalez V."/>
            <person name="Portillo T."/>
            <person name="Ochoa-Leyva A."/>
            <person name="Jose M.V."/>
            <person name="Sciutto E."/>
            <person name="Landa A."/>
            <person name="Jimenez L."/>
            <person name="Valdes V."/>
            <person name="Carrero J.C."/>
            <person name="Larralde C."/>
            <person name="Morales-Montor J."/>
            <person name="Limon-Lason J."/>
            <person name="Soberon X."/>
            <person name="Laclette J.P."/>
        </authorList>
    </citation>
    <scope>NUCLEOTIDE SEQUENCE [LARGE SCALE GENOMIC DNA]</scope>
</reference>
<comment type="subcellular location">
    <subcellularLocation>
        <location evidence="1">Cell membrane</location>
        <topology evidence="1">Multi-pass membrane protein</topology>
    </subcellularLocation>
</comment>
<gene>
    <name evidence="22" type="primary">EGR_10117</name>
    <name evidence="20" type="ORF">EgrG_000169800</name>
</gene>
<comment type="similarity">
    <text evidence="2">Belongs to the potassium channel HCN family.</text>
</comment>
<keyword evidence="6" id="KW-0116">cAMP-binding</keyword>
<dbReference type="PANTHER" id="PTHR45689:SF5">
    <property type="entry name" value="I[[H]] CHANNEL, ISOFORM E"/>
    <property type="match status" value="1"/>
</dbReference>
<dbReference type="InterPro" id="IPR005821">
    <property type="entry name" value="Ion_trans_dom"/>
</dbReference>
<dbReference type="CDD" id="cd00038">
    <property type="entry name" value="CAP_ED"/>
    <property type="match status" value="1"/>
</dbReference>
<evidence type="ECO:0000256" key="15">
    <source>
        <dbReference type="ARBA" id="ARBA00023286"/>
    </source>
</evidence>
<evidence type="ECO:0000256" key="9">
    <source>
        <dbReference type="ARBA" id="ARBA00022989"/>
    </source>
</evidence>
<evidence type="ECO:0000256" key="11">
    <source>
        <dbReference type="ARBA" id="ARBA00023065"/>
    </source>
</evidence>
<dbReference type="PROSITE" id="PS00888">
    <property type="entry name" value="CNMP_BINDING_1"/>
    <property type="match status" value="1"/>
</dbReference>
<sequence>MSTDEDSIQRGGPVPTHATTTIRRANFGHLHMDRASKVWEDRFLGNPTSSHSSPHRTASQVIGKRHSFAGRHVSSHFTSSESIPTNLPKSRSQLGSSMTSIKEHLFAMIAPDDNKLCLKFFGTKRAVHLEQQRMFNQHVWIIHPYSCFKIYWNITMLVLLIANLVSLPIAIAFNLRYRSPVWLCYSCCSDALFLVDIVVNFRTGFVRESMADDIVLEPRLIAREYLRKWFTLDIISSLPLDYVLLAFDNGTEQIAQAGQALKIFRLAKLLSLLRLLRLSRLLRYVGEWEKFMNIAGKFIGILKLILLMLLLGHWNACLQFFIPSLMDFPIDSWVAKCRLQNSDWFEQYTWALFKALSHMLCIGYGRFPPNSLCEAWMTAISMMAGATCYALVVGHVAALIQSFDVSKRRYRDKMKQVEEYMSYRKLPRELRKKIVDYYEHRYNGKFFNEVEILQEVSECVRDQIINYNCRSLVAAVPFFKDEDENFVVDVLNRLKFEVFRPDDVIIKYGTFGTKMYFIREGTVDIVIPDGSVVNTLTDGAYFGEIAVLTNIRRTATIQARTYCNLYSLEQQDLFEVLRNYPAIKSKLMNVAGERLQALSKKRIIENCGHLFNNEPQGTARPHTPSKVIHVETEISAEND</sequence>
<dbReference type="PRINTS" id="PR01463">
    <property type="entry name" value="EAGCHANLFMLY"/>
</dbReference>
<evidence type="ECO:0000256" key="16">
    <source>
        <dbReference type="ARBA" id="ARBA00023303"/>
    </source>
</evidence>
<dbReference type="PROSITE" id="PS50042">
    <property type="entry name" value="CNMP_BINDING_3"/>
    <property type="match status" value="1"/>
</dbReference>
<dbReference type="InterPro" id="IPR014710">
    <property type="entry name" value="RmlC-like_jellyroll"/>
</dbReference>
<dbReference type="GO" id="GO:0098855">
    <property type="term" value="C:HCN channel complex"/>
    <property type="evidence" value="ECO:0007669"/>
    <property type="project" value="TreeGrafter"/>
</dbReference>
<dbReference type="GO" id="GO:0005249">
    <property type="term" value="F:voltage-gated potassium channel activity"/>
    <property type="evidence" value="ECO:0007669"/>
    <property type="project" value="InterPro"/>
</dbReference>
<keyword evidence="13" id="KW-0114">cAMP</keyword>
<dbReference type="OrthoDB" id="421226at2759"/>
<keyword evidence="14" id="KW-0739">Sodium transport</keyword>
<evidence type="ECO:0000256" key="5">
    <source>
        <dbReference type="ARBA" id="ARBA00022475"/>
    </source>
</evidence>
<keyword evidence="12 18" id="KW-0472">Membrane</keyword>
<dbReference type="PANTHER" id="PTHR45689">
    <property type="entry name" value="I[[H]] CHANNEL, ISOFORM E"/>
    <property type="match status" value="1"/>
</dbReference>
<dbReference type="EMBL" id="LK028583">
    <property type="protein sequence ID" value="CDS21301.1"/>
    <property type="molecule type" value="Genomic_DNA"/>
</dbReference>
<dbReference type="SMART" id="SM00100">
    <property type="entry name" value="cNMP"/>
    <property type="match status" value="1"/>
</dbReference>
<dbReference type="AlphaFoldDB" id="A0A068WS86"/>
<feature type="transmembrane region" description="Helical" evidence="18">
    <location>
        <begin position="150"/>
        <end position="173"/>
    </location>
</feature>
<comment type="catalytic activity">
    <reaction evidence="17">
        <text>Na(+)(in) = Na(+)(out)</text>
        <dbReference type="Rhea" id="RHEA:34963"/>
        <dbReference type="ChEBI" id="CHEBI:29101"/>
    </reaction>
</comment>
<evidence type="ECO:0000256" key="6">
    <source>
        <dbReference type="ARBA" id="ARBA00022566"/>
    </source>
</evidence>
<dbReference type="Pfam" id="PF00520">
    <property type="entry name" value="Ion_trans"/>
    <property type="match status" value="1"/>
</dbReference>
<keyword evidence="8" id="KW-0547">Nucleotide-binding</keyword>
<feature type="transmembrane region" description="Helical" evidence="18">
    <location>
        <begin position="375"/>
        <end position="400"/>
    </location>
</feature>
<evidence type="ECO:0000256" key="4">
    <source>
        <dbReference type="ARBA" id="ARBA00022461"/>
    </source>
</evidence>
<evidence type="ECO:0000256" key="18">
    <source>
        <dbReference type="SAM" id="Phobius"/>
    </source>
</evidence>
<evidence type="ECO:0000256" key="7">
    <source>
        <dbReference type="ARBA" id="ARBA00022692"/>
    </source>
</evidence>
<evidence type="ECO:0000256" key="8">
    <source>
        <dbReference type="ARBA" id="ARBA00022741"/>
    </source>
</evidence>
<keyword evidence="3" id="KW-0813">Transport</keyword>
<dbReference type="InterPro" id="IPR051413">
    <property type="entry name" value="K/Na_HCN_channel"/>
</dbReference>
<evidence type="ECO:0000313" key="21">
    <source>
        <dbReference type="Proteomes" id="UP000492820"/>
    </source>
</evidence>
<reference evidence="22" key="3">
    <citation type="submission" date="2020-10" db="UniProtKB">
        <authorList>
            <consortium name="WormBaseParasite"/>
        </authorList>
    </citation>
    <scope>IDENTIFICATION</scope>
</reference>
<dbReference type="Gene3D" id="2.60.120.10">
    <property type="entry name" value="Jelly Rolls"/>
    <property type="match status" value="1"/>
</dbReference>
<keyword evidence="15" id="KW-1071">Ligand-gated ion channel</keyword>
<dbReference type="GO" id="GO:0030552">
    <property type="term" value="F:cAMP binding"/>
    <property type="evidence" value="ECO:0007669"/>
    <property type="project" value="UniProtKB-KW"/>
</dbReference>
<dbReference type="SUPFAM" id="SSF81324">
    <property type="entry name" value="Voltage-gated potassium channels"/>
    <property type="match status" value="1"/>
</dbReference>
<dbReference type="Gene3D" id="1.10.287.630">
    <property type="entry name" value="Helix hairpin bin"/>
    <property type="match status" value="1"/>
</dbReference>
<keyword evidence="10" id="KW-0915">Sodium</keyword>
<evidence type="ECO:0000256" key="13">
    <source>
        <dbReference type="ARBA" id="ARBA00023149"/>
    </source>
</evidence>
<dbReference type="InterPro" id="IPR018488">
    <property type="entry name" value="cNMP-bd_CS"/>
</dbReference>
<evidence type="ECO:0000313" key="22">
    <source>
        <dbReference type="WBParaSite" id="EgrG_000169800"/>
    </source>
</evidence>
<evidence type="ECO:0000256" key="14">
    <source>
        <dbReference type="ARBA" id="ARBA00023201"/>
    </source>
</evidence>
<keyword evidence="9 18" id="KW-1133">Transmembrane helix</keyword>
<dbReference type="Gene3D" id="1.10.287.70">
    <property type="match status" value="1"/>
</dbReference>
<dbReference type="SUPFAM" id="SSF51206">
    <property type="entry name" value="cAMP-binding domain-like"/>
    <property type="match status" value="1"/>
</dbReference>
<dbReference type="FunFam" id="2.60.120.10:FF:000057">
    <property type="entry name" value="Cyclic nucleotide-binding domain protein"/>
    <property type="match status" value="1"/>
</dbReference>
<dbReference type="GO" id="GO:0005272">
    <property type="term" value="F:sodium channel activity"/>
    <property type="evidence" value="ECO:0007669"/>
    <property type="project" value="UniProtKB-KW"/>
</dbReference>
<evidence type="ECO:0000256" key="2">
    <source>
        <dbReference type="ARBA" id="ARBA00006305"/>
    </source>
</evidence>
<evidence type="ECO:0000256" key="1">
    <source>
        <dbReference type="ARBA" id="ARBA00004651"/>
    </source>
</evidence>
<organism evidence="20">
    <name type="scientific">Echinococcus granulosus</name>
    <name type="common">Hydatid tapeworm</name>
    <dbReference type="NCBI Taxonomy" id="6210"/>
    <lineage>
        <taxon>Eukaryota</taxon>
        <taxon>Metazoa</taxon>
        <taxon>Spiralia</taxon>
        <taxon>Lophotrochozoa</taxon>
        <taxon>Platyhelminthes</taxon>
        <taxon>Cestoda</taxon>
        <taxon>Eucestoda</taxon>
        <taxon>Cyclophyllidea</taxon>
        <taxon>Taeniidae</taxon>
        <taxon>Echinococcus</taxon>
        <taxon>Echinococcus granulosus group</taxon>
    </lineage>
</organism>
<name>A0A068WS86_ECHGR</name>
<feature type="transmembrane region" description="Helical" evidence="18">
    <location>
        <begin position="298"/>
        <end position="322"/>
    </location>
</feature>
<keyword evidence="7 18" id="KW-0812">Transmembrane</keyword>
<evidence type="ECO:0000256" key="12">
    <source>
        <dbReference type="ARBA" id="ARBA00023136"/>
    </source>
</evidence>
<protein>
    <submittedName>
        <fullName evidence="20 22">Potassium:sodium hyperpolarization activated</fullName>
    </submittedName>
</protein>
<reference evidence="20" key="2">
    <citation type="submission" date="2014-06" db="EMBL/GenBank/DDBJ databases">
        <authorList>
            <person name="Aslett M."/>
        </authorList>
    </citation>
    <scope>NUCLEOTIDE SEQUENCE</scope>
</reference>
<feature type="transmembrane region" description="Helical" evidence="18">
    <location>
        <begin position="179"/>
        <end position="201"/>
    </location>
</feature>
<feature type="domain" description="Cyclic nucleotide-binding" evidence="19">
    <location>
        <begin position="478"/>
        <end position="594"/>
    </location>
</feature>
<dbReference type="InterPro" id="IPR003938">
    <property type="entry name" value="K_chnl_volt-dep_EAG/ELK/ERG"/>
</dbReference>
<keyword evidence="4" id="KW-0894">Sodium channel</keyword>
<evidence type="ECO:0000256" key="3">
    <source>
        <dbReference type="ARBA" id="ARBA00022448"/>
    </source>
</evidence>
<dbReference type="PROSITE" id="PS00889">
    <property type="entry name" value="CNMP_BINDING_2"/>
    <property type="match status" value="1"/>
</dbReference>
<dbReference type="Pfam" id="PF08412">
    <property type="entry name" value="Ion_trans_N"/>
    <property type="match status" value="1"/>
</dbReference>
<accession>A0A068WS86</accession>
<dbReference type="InterPro" id="IPR018490">
    <property type="entry name" value="cNMP-bd_dom_sf"/>
</dbReference>
<evidence type="ECO:0000313" key="20">
    <source>
        <dbReference type="EMBL" id="CDS21301.1"/>
    </source>
</evidence>
<dbReference type="GO" id="GO:0003254">
    <property type="term" value="P:regulation of membrane depolarization"/>
    <property type="evidence" value="ECO:0007669"/>
    <property type="project" value="TreeGrafter"/>
</dbReference>
<dbReference type="InterPro" id="IPR000595">
    <property type="entry name" value="cNMP-bd_dom"/>
</dbReference>
<keyword evidence="16" id="KW-0407">Ion channel</keyword>
<dbReference type="Proteomes" id="UP000492820">
    <property type="component" value="Unassembled WGS sequence"/>
</dbReference>
<keyword evidence="11" id="KW-0406">Ion transport</keyword>